<gene>
    <name evidence="3" type="ORF">G1C95_0814</name>
</gene>
<evidence type="ECO:0000313" key="4">
    <source>
        <dbReference type="Proteomes" id="UP000532194"/>
    </source>
</evidence>
<dbReference type="InterPro" id="IPR025736">
    <property type="entry name" value="PucR_C-HTH_dom"/>
</dbReference>
<dbReference type="Pfam" id="PF13556">
    <property type="entry name" value="HTH_30"/>
    <property type="match status" value="1"/>
</dbReference>
<dbReference type="Proteomes" id="UP000532194">
    <property type="component" value="Unassembled WGS sequence"/>
</dbReference>
<feature type="domain" description="PucR C-terminal helix-turn-helix" evidence="2">
    <location>
        <begin position="438"/>
        <end position="495"/>
    </location>
</feature>
<dbReference type="Pfam" id="PF07905">
    <property type="entry name" value="PucR"/>
    <property type="match status" value="1"/>
</dbReference>
<accession>A0A7Y0ENN2</accession>
<dbReference type="EMBL" id="JAAIII010000002">
    <property type="protein sequence ID" value="NMM93629.1"/>
    <property type="molecule type" value="Genomic_DNA"/>
</dbReference>
<organism evidence="3 4">
    <name type="scientific">Bifidobacterium oedipodis</name>
    <dbReference type="NCBI Taxonomy" id="2675322"/>
    <lineage>
        <taxon>Bacteria</taxon>
        <taxon>Bacillati</taxon>
        <taxon>Actinomycetota</taxon>
        <taxon>Actinomycetes</taxon>
        <taxon>Bifidobacteriales</taxon>
        <taxon>Bifidobacteriaceae</taxon>
        <taxon>Bifidobacterium</taxon>
    </lineage>
</organism>
<protein>
    <submittedName>
        <fullName evidence="3">Polyketide synthase</fullName>
    </submittedName>
</protein>
<name>A0A7Y0ENN2_9BIFI</name>
<dbReference type="AlphaFoldDB" id="A0A7Y0ENN2"/>
<dbReference type="InterPro" id="IPR012914">
    <property type="entry name" value="PucR_dom"/>
</dbReference>
<evidence type="ECO:0000259" key="2">
    <source>
        <dbReference type="Pfam" id="PF13556"/>
    </source>
</evidence>
<sequence>MSVTIQDVLNNARFQQADPTVESGESLLDTSVRWVFTNEREDVASFLTGGELLIVEGQRFISEQWSMDLAQYVDSLVRAQVSALVVELVEQVHEVPEELLAEARLRGLVVIGLHKRIPFVDICQSINTMIVREHMRFQVEVDTMSTALRERLSHVESIESLNSAIAQLFSESVTLFDAEGLPVAQAGQPLQAGERSIIITLRERQRPIATLEMSSRGQPLTKQTCDLIAEVASPVASLFLDGGVRIGMLAHLLAGPQDGVHVTPLEAHDDHDMLAGLGYGASCIYHPFAIRMRSLMHGMPHVSAVFDDIGGQGLTIECLLDGDTMFGWFATTDMTESIAAFNARCHTALVSLAGFAGLLIIDGRTAVDCPNLIDSFAALRDALALYRVDDAALSETGMLRTVAASVLDCAYAQPRTDQAARLLIARAMGTALIQDRVLLDTLCACFDNLDNKTGACEQLGVQRQTLYNRLDKVTLITGVDPADRQAWSMLLLAAKIAATTSHT</sequence>
<dbReference type="Gene3D" id="1.10.10.2840">
    <property type="entry name" value="PucR C-terminal helix-turn-helix domain"/>
    <property type="match status" value="1"/>
</dbReference>
<evidence type="ECO:0000313" key="3">
    <source>
        <dbReference type="EMBL" id="NMM93629.1"/>
    </source>
</evidence>
<comment type="caution">
    <text evidence="3">The sequence shown here is derived from an EMBL/GenBank/DDBJ whole genome shotgun (WGS) entry which is preliminary data.</text>
</comment>
<proteinExistence type="predicted"/>
<reference evidence="3 4" key="1">
    <citation type="submission" date="2020-02" db="EMBL/GenBank/DDBJ databases">
        <title>Characterization of phylogenetic diversity of novel bifidobacterial species isolated in Czech ZOOs.</title>
        <authorList>
            <person name="Lugli G.A."/>
            <person name="Vera N.B."/>
            <person name="Ventura M."/>
        </authorList>
    </citation>
    <scope>NUCLEOTIDE SEQUENCE [LARGE SCALE GENOMIC DNA]</scope>
    <source>
        <strain evidence="3 4">DSM 109957</strain>
    </source>
</reference>
<dbReference type="RefSeq" id="WP_169171676.1">
    <property type="nucleotide sequence ID" value="NZ_JAAIII010000002.1"/>
</dbReference>
<feature type="domain" description="Purine catabolism PurC-like" evidence="1">
    <location>
        <begin position="7"/>
        <end position="130"/>
    </location>
</feature>
<keyword evidence="4" id="KW-1185">Reference proteome</keyword>
<evidence type="ECO:0000259" key="1">
    <source>
        <dbReference type="Pfam" id="PF07905"/>
    </source>
</evidence>
<dbReference type="InterPro" id="IPR042070">
    <property type="entry name" value="PucR_C-HTH_sf"/>
</dbReference>